<dbReference type="EMBL" id="RBCJ01000008">
    <property type="protein sequence ID" value="RKN75109.1"/>
    <property type="molecule type" value="Genomic_DNA"/>
</dbReference>
<proteinExistence type="predicted"/>
<accession>A0A3B0BS98</accession>
<evidence type="ECO:0000313" key="2">
    <source>
        <dbReference type="Proteomes" id="UP000276603"/>
    </source>
</evidence>
<dbReference type="RefSeq" id="WP_120714452.1">
    <property type="nucleotide sequence ID" value="NZ_RBCJ01000008.1"/>
</dbReference>
<protein>
    <submittedName>
        <fullName evidence="1">Uncharacterized protein</fullName>
    </submittedName>
</protein>
<sequence length="71" mass="8576">MTENIRRLFRQMDHSTKEEALTCLKKEFKLQNRKLILDLWILGGLIPEAYQERTVKMFQNLLRKQQALKTK</sequence>
<dbReference type="AlphaFoldDB" id="A0A3B0BS98"/>
<organism evidence="1 2">
    <name type="scientific">Ulvibacterium marinum</name>
    <dbReference type="NCBI Taxonomy" id="2419782"/>
    <lineage>
        <taxon>Bacteria</taxon>
        <taxon>Pseudomonadati</taxon>
        <taxon>Bacteroidota</taxon>
        <taxon>Flavobacteriia</taxon>
        <taxon>Flavobacteriales</taxon>
        <taxon>Flavobacteriaceae</taxon>
        <taxon>Ulvibacterium</taxon>
    </lineage>
</organism>
<dbReference type="Proteomes" id="UP000276603">
    <property type="component" value="Unassembled WGS sequence"/>
</dbReference>
<comment type="caution">
    <text evidence="1">The sequence shown here is derived from an EMBL/GenBank/DDBJ whole genome shotgun (WGS) entry which is preliminary data.</text>
</comment>
<name>A0A3B0BS98_9FLAO</name>
<reference evidence="1 2" key="1">
    <citation type="submission" date="2018-10" db="EMBL/GenBank/DDBJ databases">
        <title>Ulvibacterium marinum gen. nov., sp. nov., a novel marine bacterium of the family Flavobacteriaceae, isolated from a culture of the green alga Ulva prolifera.</title>
        <authorList>
            <person name="Zhang Z."/>
        </authorList>
    </citation>
    <scope>NUCLEOTIDE SEQUENCE [LARGE SCALE GENOMIC DNA]</scope>
    <source>
        <strain evidence="1 2">CCMM003</strain>
    </source>
</reference>
<dbReference type="OrthoDB" id="1179277at2"/>
<evidence type="ECO:0000313" key="1">
    <source>
        <dbReference type="EMBL" id="RKN75109.1"/>
    </source>
</evidence>
<gene>
    <name evidence="1" type="ORF">D7Z94_25245</name>
</gene>
<keyword evidence="2" id="KW-1185">Reference proteome</keyword>